<keyword evidence="12" id="KW-0472">Membrane</keyword>
<dbReference type="InterPro" id="IPR011990">
    <property type="entry name" value="TPR-like_helical_dom_sf"/>
</dbReference>
<feature type="compositionally biased region" description="Low complexity" evidence="22">
    <location>
        <begin position="737"/>
        <end position="757"/>
    </location>
</feature>
<dbReference type="GO" id="GO:0008106">
    <property type="term" value="F:alcohol dehydrogenase (NADP+) activity"/>
    <property type="evidence" value="ECO:0007669"/>
    <property type="project" value="UniProtKB-EC"/>
</dbReference>
<comment type="subcellular location">
    <subcellularLocation>
        <location evidence="2">Apical cell membrane</location>
    </subcellularLocation>
    <subcellularLocation>
        <location evidence="3">Cytoplasm</location>
        <location evidence="3">Cytosol</location>
    </subcellularLocation>
    <subcellularLocation>
        <location evidence="1">Nucleus</location>
    </subcellularLocation>
</comment>
<comment type="function">
    <text evidence="19">Catalyzes the NADPH-dependent reduction of a wide variety of carbonyl-containing compounds to their corresponding alcohols. Displays enzymatic activity towards endogenous metabolites such as aromatic and aliphatic aldehydes, ketones, monosaccharides and bile acids. Acts as an aldehyde-detoxification enzyme. Also acts as an inhibitor of protein S-nitrosylation by mediating degradation of S-nitroso-coenzyme A (S-nitroso-CoA), a cofactor required to S-nitrosylate proteins. Also acts as a S-nitroso-glutathione reductase by catalyzing the NADPH-dependent reduction of S-nitrosoglutathione. Displays no reductase activity towards retinoids.</text>
</comment>
<dbReference type="PROSITE" id="PS00062">
    <property type="entry name" value="ALDOKETO_REDUCTASE_2"/>
    <property type="match status" value="1"/>
</dbReference>
<dbReference type="FunFam" id="3.20.20.100:FF:000006">
    <property type="entry name" value="Aldo-keto reductase family 1 member A1"/>
    <property type="match status" value="1"/>
</dbReference>
<gene>
    <name evidence="25" type="ORF">Baya_6362</name>
</gene>
<name>A0A556TY50_BAGYA</name>
<evidence type="ECO:0000256" key="5">
    <source>
        <dbReference type="ARBA" id="ARBA00008402"/>
    </source>
</evidence>
<dbReference type="Pfam" id="PF10516">
    <property type="entry name" value="SHNi-TPR"/>
    <property type="match status" value="1"/>
</dbReference>
<dbReference type="PANTHER" id="PTHR15081:SF1">
    <property type="entry name" value="NUCLEAR AUTOANTIGENIC SPERM PROTEIN"/>
    <property type="match status" value="1"/>
</dbReference>
<dbReference type="SUPFAM" id="SSF51430">
    <property type="entry name" value="NAD(P)-linked oxidoreductase"/>
    <property type="match status" value="1"/>
</dbReference>
<evidence type="ECO:0000256" key="4">
    <source>
        <dbReference type="ARBA" id="ARBA00007905"/>
    </source>
</evidence>
<evidence type="ECO:0000256" key="16">
    <source>
        <dbReference type="ARBA" id="ARBA00047706"/>
    </source>
</evidence>
<feature type="compositionally biased region" description="Basic and acidic residues" evidence="22">
    <location>
        <begin position="395"/>
        <end position="456"/>
    </location>
</feature>
<evidence type="ECO:0000313" key="25">
    <source>
        <dbReference type="EMBL" id="TSL22066.1"/>
    </source>
</evidence>
<feature type="domain" description="Tetratricopeptide SHNi-TPR" evidence="24">
    <location>
        <begin position="602"/>
        <end position="639"/>
    </location>
</feature>
<dbReference type="InterPro" id="IPR023210">
    <property type="entry name" value="NADP_OxRdtase_dom"/>
</dbReference>
<dbReference type="GO" id="GO:0034080">
    <property type="term" value="P:CENP-A containing chromatin assembly"/>
    <property type="evidence" value="ECO:0007669"/>
    <property type="project" value="TreeGrafter"/>
</dbReference>
<feature type="domain" description="NADP-dependent oxidoreductase" evidence="23">
    <location>
        <begin position="17"/>
        <end position="276"/>
    </location>
</feature>
<evidence type="ECO:0000256" key="14">
    <source>
        <dbReference type="ARBA" id="ARBA00024074"/>
    </source>
</evidence>
<comment type="caution">
    <text evidence="25">The sequence shown here is derived from an EMBL/GenBank/DDBJ whole genome shotgun (WGS) entry which is preliminary data.</text>
</comment>
<evidence type="ECO:0000256" key="15">
    <source>
        <dbReference type="ARBA" id="ARBA00044808"/>
    </source>
</evidence>
<feature type="compositionally biased region" description="Low complexity" evidence="22">
    <location>
        <begin position="764"/>
        <end position="777"/>
    </location>
</feature>
<feature type="coiled-coil region" evidence="21">
    <location>
        <begin position="671"/>
        <end position="721"/>
    </location>
</feature>
<evidence type="ECO:0000256" key="21">
    <source>
        <dbReference type="SAM" id="Coils"/>
    </source>
</evidence>
<dbReference type="PROSITE" id="PS50005">
    <property type="entry name" value="TPR"/>
    <property type="match status" value="2"/>
</dbReference>
<evidence type="ECO:0000256" key="20">
    <source>
        <dbReference type="PROSITE-ProRule" id="PRU00339"/>
    </source>
</evidence>
<keyword evidence="11" id="KW-0560">Oxidoreductase</keyword>
<evidence type="ECO:0000256" key="17">
    <source>
        <dbReference type="ARBA" id="ARBA00048207"/>
    </source>
</evidence>
<comment type="similarity">
    <text evidence="5">Belongs to the NASP family.</text>
</comment>
<evidence type="ECO:0000259" key="23">
    <source>
        <dbReference type="Pfam" id="PF00248"/>
    </source>
</evidence>
<dbReference type="Gene3D" id="1.25.40.10">
    <property type="entry name" value="Tetratricopeptide repeat domain"/>
    <property type="match status" value="1"/>
</dbReference>
<evidence type="ECO:0000256" key="7">
    <source>
        <dbReference type="ARBA" id="ARBA00022490"/>
    </source>
</evidence>
<dbReference type="EMBL" id="VCAZ01000028">
    <property type="protein sequence ID" value="TSL22066.1"/>
    <property type="molecule type" value="Genomic_DNA"/>
</dbReference>
<feature type="repeat" description="TPR" evidence="20">
    <location>
        <begin position="644"/>
        <end position="677"/>
    </location>
</feature>
<feature type="region of interest" description="Disordered" evidence="22">
    <location>
        <begin position="386"/>
        <end position="572"/>
    </location>
</feature>
<dbReference type="CDD" id="cd19106">
    <property type="entry name" value="AKR_AKR1A1-4"/>
    <property type="match status" value="1"/>
</dbReference>
<keyword evidence="10" id="KW-0521">NADP</keyword>
<keyword evidence="21" id="KW-0175">Coiled coil</keyword>
<evidence type="ECO:0000256" key="11">
    <source>
        <dbReference type="ARBA" id="ARBA00023002"/>
    </source>
</evidence>
<evidence type="ECO:0000256" key="12">
    <source>
        <dbReference type="ARBA" id="ARBA00023136"/>
    </source>
</evidence>
<feature type="region of interest" description="Disordered" evidence="22">
    <location>
        <begin position="291"/>
        <end position="310"/>
    </location>
</feature>
<feature type="compositionally biased region" description="Polar residues" evidence="22">
    <location>
        <begin position="803"/>
        <end position="819"/>
    </location>
</feature>
<dbReference type="PROSITE" id="PS00798">
    <property type="entry name" value="ALDOKETO_REDUCTASE_1"/>
    <property type="match status" value="1"/>
</dbReference>
<keyword evidence="8" id="KW-0677">Repeat</keyword>
<dbReference type="Gene3D" id="3.20.20.100">
    <property type="entry name" value="NADP-dependent oxidoreductase domain"/>
    <property type="match status" value="1"/>
</dbReference>
<comment type="catalytic activity">
    <reaction evidence="16">
        <text>S-nitroso-CoA + NADPH + H(+) = sulfinamide-CoA + NADP(+)</text>
        <dbReference type="Rhea" id="RHEA:78375"/>
        <dbReference type="ChEBI" id="CHEBI:15378"/>
        <dbReference type="ChEBI" id="CHEBI:57783"/>
        <dbReference type="ChEBI" id="CHEBI:58349"/>
        <dbReference type="ChEBI" id="CHEBI:145546"/>
        <dbReference type="ChEBI" id="CHEBI:145548"/>
    </reaction>
    <physiologicalReaction direction="left-to-right" evidence="16">
        <dbReference type="Rhea" id="RHEA:78376"/>
    </physiologicalReaction>
</comment>
<dbReference type="SMART" id="SM00028">
    <property type="entry name" value="TPR"/>
    <property type="match status" value="2"/>
</dbReference>
<evidence type="ECO:0000259" key="24">
    <source>
        <dbReference type="Pfam" id="PF10516"/>
    </source>
</evidence>
<dbReference type="SUPFAM" id="SSF48452">
    <property type="entry name" value="TPR-like"/>
    <property type="match status" value="1"/>
</dbReference>
<evidence type="ECO:0000256" key="2">
    <source>
        <dbReference type="ARBA" id="ARBA00004221"/>
    </source>
</evidence>
<dbReference type="GO" id="GO:0016324">
    <property type="term" value="C:apical plasma membrane"/>
    <property type="evidence" value="ECO:0007669"/>
    <property type="project" value="UniProtKB-SubCell"/>
</dbReference>
<dbReference type="Pfam" id="PF13181">
    <property type="entry name" value="TPR_8"/>
    <property type="match status" value="1"/>
</dbReference>
<feature type="repeat" description="TPR" evidence="20">
    <location>
        <begin position="602"/>
        <end position="635"/>
    </location>
</feature>
<dbReference type="InterPro" id="IPR044481">
    <property type="entry name" value="AKR1A"/>
</dbReference>
<keyword evidence="6" id="KW-1003">Cell membrane</keyword>
<protein>
    <recommendedName>
        <fullName evidence="14">alcohol dehydrogenase (NADP(+))</fullName>
        <ecNumber evidence="14">1.1.1.2</ecNumber>
    </recommendedName>
    <alternativeName>
        <fullName evidence="15">S-nitroso-CoA reductase</fullName>
    </alternativeName>
</protein>
<feature type="compositionally biased region" description="Basic and acidic residues" evidence="22">
    <location>
        <begin position="506"/>
        <end position="524"/>
    </location>
</feature>
<dbReference type="GO" id="GO:0042593">
    <property type="term" value="P:glucose homeostasis"/>
    <property type="evidence" value="ECO:0007669"/>
    <property type="project" value="UniProtKB-ARBA"/>
</dbReference>
<dbReference type="EC" id="1.1.1.2" evidence="14"/>
<comment type="catalytic activity">
    <reaction evidence="18">
        <text>a primary alcohol + NADP(+) = an aldehyde + NADPH + H(+)</text>
        <dbReference type="Rhea" id="RHEA:15937"/>
        <dbReference type="ChEBI" id="CHEBI:15378"/>
        <dbReference type="ChEBI" id="CHEBI:15734"/>
        <dbReference type="ChEBI" id="CHEBI:17478"/>
        <dbReference type="ChEBI" id="CHEBI:57783"/>
        <dbReference type="ChEBI" id="CHEBI:58349"/>
        <dbReference type="EC" id="1.1.1.2"/>
    </reaction>
</comment>
<evidence type="ECO:0000256" key="8">
    <source>
        <dbReference type="ARBA" id="ARBA00022737"/>
    </source>
</evidence>
<keyword evidence="7" id="KW-0963">Cytoplasm</keyword>
<evidence type="ECO:0000256" key="1">
    <source>
        <dbReference type="ARBA" id="ARBA00004123"/>
    </source>
</evidence>
<dbReference type="InterPro" id="IPR019734">
    <property type="entry name" value="TPR_rpt"/>
</dbReference>
<dbReference type="GO" id="GO:0046185">
    <property type="term" value="P:aldehyde catabolic process"/>
    <property type="evidence" value="ECO:0007669"/>
    <property type="project" value="InterPro"/>
</dbReference>
<dbReference type="GO" id="GO:0042393">
    <property type="term" value="F:histone binding"/>
    <property type="evidence" value="ECO:0007669"/>
    <property type="project" value="TreeGrafter"/>
</dbReference>
<dbReference type="PROSITE" id="PS00063">
    <property type="entry name" value="ALDOKETO_REDUCTASE_3"/>
    <property type="match status" value="1"/>
</dbReference>
<dbReference type="InterPro" id="IPR020471">
    <property type="entry name" value="AKR"/>
</dbReference>
<proteinExistence type="inferred from homology"/>
<accession>A0A556TY50</accession>
<dbReference type="InterPro" id="IPR018170">
    <property type="entry name" value="Aldo/ket_reductase_CS"/>
</dbReference>
<evidence type="ECO:0000313" key="26">
    <source>
        <dbReference type="Proteomes" id="UP000319801"/>
    </source>
</evidence>
<keyword evidence="13" id="KW-0539">Nucleus</keyword>
<feature type="compositionally biased region" description="Basic and acidic residues" evidence="22">
    <location>
        <begin position="785"/>
        <end position="802"/>
    </location>
</feature>
<evidence type="ECO:0000256" key="18">
    <source>
        <dbReference type="ARBA" id="ARBA00048262"/>
    </source>
</evidence>
<dbReference type="PANTHER" id="PTHR15081">
    <property type="entry name" value="NUCLEAR AUTOANTIGENIC SPERM PROTEIN NASP -RELATED"/>
    <property type="match status" value="1"/>
</dbReference>
<evidence type="ECO:0000256" key="22">
    <source>
        <dbReference type="SAM" id="MobiDB-lite"/>
    </source>
</evidence>
<feature type="region of interest" description="Disordered" evidence="22">
    <location>
        <begin position="737"/>
        <end position="828"/>
    </location>
</feature>
<evidence type="ECO:0000256" key="9">
    <source>
        <dbReference type="ARBA" id="ARBA00022803"/>
    </source>
</evidence>
<dbReference type="Proteomes" id="UP000319801">
    <property type="component" value="Unassembled WGS sequence"/>
</dbReference>
<comment type="catalytic activity">
    <reaction evidence="17">
        <text>S-nitrosoglutathione + NADPH + H(+) = S-(hydroxysulfenamide)glutathione + NADP(+)</text>
        <dbReference type="Rhea" id="RHEA:63500"/>
        <dbReference type="ChEBI" id="CHEBI:15378"/>
        <dbReference type="ChEBI" id="CHEBI:57783"/>
        <dbReference type="ChEBI" id="CHEBI:58349"/>
        <dbReference type="ChEBI" id="CHEBI:145544"/>
        <dbReference type="ChEBI" id="CHEBI:229723"/>
    </reaction>
</comment>
<dbReference type="GO" id="GO:0005654">
    <property type="term" value="C:nucleoplasm"/>
    <property type="evidence" value="ECO:0007669"/>
    <property type="project" value="TreeGrafter"/>
</dbReference>
<evidence type="ECO:0000256" key="19">
    <source>
        <dbReference type="ARBA" id="ARBA00055218"/>
    </source>
</evidence>
<dbReference type="InterPro" id="IPR051730">
    <property type="entry name" value="NASP-like"/>
</dbReference>
<comment type="similarity">
    <text evidence="4">Belongs to the aldo/keto reductase family.</text>
</comment>
<reference evidence="25 26" key="1">
    <citation type="journal article" date="2019" name="Genome Biol. Evol.">
        <title>Whole-Genome Sequencing of the Giant Devil Catfish, Bagarius yarrelli.</title>
        <authorList>
            <person name="Jiang W."/>
            <person name="Lv Y."/>
            <person name="Cheng L."/>
            <person name="Yang K."/>
            <person name="Chao B."/>
            <person name="Wang X."/>
            <person name="Li Y."/>
            <person name="Pan X."/>
            <person name="You X."/>
            <person name="Zhang Y."/>
            <person name="Yang J."/>
            <person name="Li J."/>
            <person name="Zhang X."/>
            <person name="Liu S."/>
            <person name="Sun C."/>
            <person name="Yang J."/>
            <person name="Shi Q."/>
        </authorList>
    </citation>
    <scope>NUCLEOTIDE SEQUENCE [LARGE SCALE GENOMIC DNA]</scope>
    <source>
        <strain evidence="25">JWS20170419001</strain>
        <tissue evidence="25">Muscle</tissue>
    </source>
</reference>
<dbReference type="InterPro" id="IPR019544">
    <property type="entry name" value="Tetratricopeptide_SHNi-TPR_dom"/>
</dbReference>
<dbReference type="AlphaFoldDB" id="A0A556TY50"/>
<dbReference type="GO" id="GO:0006335">
    <property type="term" value="P:DNA replication-dependent chromatin assembly"/>
    <property type="evidence" value="ECO:0007669"/>
    <property type="project" value="TreeGrafter"/>
</dbReference>
<feature type="compositionally biased region" description="Acidic residues" evidence="22">
    <location>
        <begin position="525"/>
        <end position="572"/>
    </location>
</feature>
<dbReference type="GO" id="GO:0005829">
    <property type="term" value="C:cytosol"/>
    <property type="evidence" value="ECO:0007669"/>
    <property type="project" value="UniProtKB-SubCell"/>
</dbReference>
<sequence>MTDYAVLNTGRKMPLVGLGTWKSEAGKVKQAVIWALQSGYRHIDCASIYGNESEIGEAFQEMLGPDKALKREDVFVTSKLWNTKHHPEDVEPALLNSLKELKLEYLDLYLIHWPYAFQRGDTTFPRKEDGTLLYDDIDYKVTWAAMERLVEKGLVRAIGLSNFNSKQIDDVLSVANIKPTVLQVEGHPYFAQVELLAHCRERGLVMTAYSPLGSPDRAWKRPDEPVLLEEPVIIALAKKYNKSPAQIIIRWLTQRGVVTIPKSVTESRIKENIQLLITRTLKMPEETAVSASSSAEAVEEKPCSSSAAESSVDVAEEAKKLIGTGNRHLVMGDVVSAVSVFQEACAMLAEKYGDTADECGEAFFLCGKSLLELARMENSVLGNALEGVPEESSEEGEKQNDSKIESADNLDEKTRDELREQVYEAMSEKRDSNEGETKSDEAKEVKEHAKEEKVDGDAAFESQGKVETPAENGNEATENLKNEKLTAESGGEEMAKEDSLNQDGAEVTKKTKEDAEQDGKNAEERGEDEQPERMEEDAGDVNDEEEEDDDDDEEEEETDANVENKEAEEDDVGNLQLAWEMLEVAKVIYKRKESQEDQLMAAQIFLKLGEVGAESGNYNQAVEDFQECLAIQLKHLPPHSRLLAETHYQLGMTFSYTGQYSQAIQQFNSSIKVIESRLAMLQDIIDKTEEAEGAAEEKRELEELKQLLPEIAEKVEDAKESQRTGAAASEAIHQTLGGASTSSGFSSENGASSSTAAPIAVKPADGSASSKSASDISHLVRKKRKPEDESPKKDSDAKKVKQETTVNGSADSVSNSNGVQEKMEQEAS</sequence>
<dbReference type="PRINTS" id="PR00069">
    <property type="entry name" value="ALDKETRDTASE"/>
</dbReference>
<evidence type="ECO:0000256" key="13">
    <source>
        <dbReference type="ARBA" id="ARBA00023242"/>
    </source>
</evidence>
<evidence type="ECO:0000256" key="3">
    <source>
        <dbReference type="ARBA" id="ARBA00004514"/>
    </source>
</evidence>
<keyword evidence="26" id="KW-1185">Reference proteome</keyword>
<dbReference type="InterPro" id="IPR036812">
    <property type="entry name" value="NAD(P)_OxRdtase_dom_sf"/>
</dbReference>
<keyword evidence="9 20" id="KW-0802">TPR repeat</keyword>
<organism evidence="25 26">
    <name type="scientific">Bagarius yarrelli</name>
    <name type="common">Goonch</name>
    <name type="synonym">Bagrus yarrelli</name>
    <dbReference type="NCBI Taxonomy" id="175774"/>
    <lineage>
        <taxon>Eukaryota</taxon>
        <taxon>Metazoa</taxon>
        <taxon>Chordata</taxon>
        <taxon>Craniata</taxon>
        <taxon>Vertebrata</taxon>
        <taxon>Euteleostomi</taxon>
        <taxon>Actinopterygii</taxon>
        <taxon>Neopterygii</taxon>
        <taxon>Teleostei</taxon>
        <taxon>Ostariophysi</taxon>
        <taxon>Siluriformes</taxon>
        <taxon>Sisoridae</taxon>
        <taxon>Sisorinae</taxon>
        <taxon>Bagarius</taxon>
    </lineage>
</organism>
<dbReference type="Pfam" id="PF00248">
    <property type="entry name" value="Aldo_ket_red"/>
    <property type="match status" value="1"/>
</dbReference>
<dbReference type="OrthoDB" id="416253at2759"/>
<evidence type="ECO:0000256" key="10">
    <source>
        <dbReference type="ARBA" id="ARBA00022857"/>
    </source>
</evidence>
<evidence type="ECO:0000256" key="6">
    <source>
        <dbReference type="ARBA" id="ARBA00022475"/>
    </source>
</evidence>